<name>A0A0S7WJD9_UNCT6</name>
<accession>A0A0S7WJD9</accession>
<reference evidence="2 3" key="1">
    <citation type="journal article" date="2015" name="Microbiome">
        <title>Genomic resolution of linkages in carbon, nitrogen, and sulfur cycling among widespread estuary sediment bacteria.</title>
        <authorList>
            <person name="Baker B.J."/>
            <person name="Lazar C.S."/>
            <person name="Teske A.P."/>
            <person name="Dick G.J."/>
        </authorList>
    </citation>
    <scope>NUCLEOTIDE SEQUENCE [LARGE SCALE GENOMIC DNA]</scope>
    <source>
        <strain evidence="2">DG_26</strain>
    </source>
</reference>
<keyword evidence="1" id="KW-0732">Signal</keyword>
<protein>
    <recommendedName>
        <fullName evidence="4">DUF2279 domain-containing protein</fullName>
    </recommendedName>
</protein>
<feature type="chain" id="PRO_5006639480" description="DUF2279 domain-containing protein" evidence="1">
    <location>
        <begin position="27"/>
        <end position="274"/>
    </location>
</feature>
<comment type="caution">
    <text evidence="2">The sequence shown here is derived from an EMBL/GenBank/DDBJ whole genome shotgun (WGS) entry which is preliminary data.</text>
</comment>
<gene>
    <name evidence="2" type="ORF">AMJ40_03475</name>
</gene>
<organism evidence="2 3">
    <name type="scientific">candidate division TA06 bacterium DG_26</name>
    <dbReference type="NCBI Taxonomy" id="1703771"/>
    <lineage>
        <taxon>Bacteria</taxon>
        <taxon>Bacteria division TA06</taxon>
    </lineage>
</organism>
<proteinExistence type="predicted"/>
<feature type="signal peptide" evidence="1">
    <location>
        <begin position="1"/>
        <end position="26"/>
    </location>
</feature>
<dbReference type="EMBL" id="LIZT01000026">
    <property type="protein sequence ID" value="KPJ50280.1"/>
    <property type="molecule type" value="Genomic_DNA"/>
</dbReference>
<sequence length="274" mass="31522">MRIELFCTPMKKSICLLLLFSATLLAEETKEGTFSEEEKPRRKTVQILTAATIITGGGIFLTTEDVREYVKDRWEQLMSPMHGHASNKGAFRFRTNDEEGKQSTHCDKGCHFIGSYFAIRPLAYGFQWMLNDVPPWLGGTGRAEKGVSRRAIILSAILTSMGGFYEEFVDGYEKDEGFSLHDHIANECGVVVGVLKLLGYLDRLDVYWTYESPRFDYQWPLWTYMEGYTFKVQVDLTDIFFGERIPRDSDFDRWVQVTGFLPQINTEPTRLPPF</sequence>
<evidence type="ECO:0000256" key="1">
    <source>
        <dbReference type="SAM" id="SignalP"/>
    </source>
</evidence>
<evidence type="ECO:0000313" key="3">
    <source>
        <dbReference type="Proteomes" id="UP000051124"/>
    </source>
</evidence>
<evidence type="ECO:0000313" key="2">
    <source>
        <dbReference type="EMBL" id="KPJ50280.1"/>
    </source>
</evidence>
<dbReference type="Proteomes" id="UP000051124">
    <property type="component" value="Unassembled WGS sequence"/>
</dbReference>
<evidence type="ECO:0008006" key="4">
    <source>
        <dbReference type="Google" id="ProtNLM"/>
    </source>
</evidence>
<dbReference type="AlphaFoldDB" id="A0A0S7WJD9"/>